<dbReference type="RefSeq" id="WP_077463960.1">
    <property type="nucleotide sequence ID" value="NZ_MLAA01000035.1"/>
</dbReference>
<feature type="domain" description="Mce/MlaD" evidence="8">
    <location>
        <begin position="173"/>
        <end position="229"/>
    </location>
</feature>
<dbReference type="Pfam" id="PF02470">
    <property type="entry name" value="MlaD"/>
    <property type="match status" value="4"/>
</dbReference>
<evidence type="ECO:0000313" key="9">
    <source>
        <dbReference type="EMBL" id="OOF68341.1"/>
    </source>
</evidence>
<keyword evidence="2" id="KW-1003">Cell membrane</keyword>
<feature type="domain" description="Mce/MlaD" evidence="8">
    <location>
        <begin position="754"/>
        <end position="817"/>
    </location>
</feature>
<keyword evidence="5 7" id="KW-1133">Transmembrane helix</keyword>
<dbReference type="InterPro" id="IPR003399">
    <property type="entry name" value="Mce/MlaD"/>
</dbReference>
<evidence type="ECO:0000256" key="1">
    <source>
        <dbReference type="ARBA" id="ARBA00004533"/>
    </source>
</evidence>
<keyword evidence="10" id="KW-1185">Reference proteome</keyword>
<evidence type="ECO:0000256" key="2">
    <source>
        <dbReference type="ARBA" id="ARBA00022475"/>
    </source>
</evidence>
<evidence type="ECO:0000256" key="5">
    <source>
        <dbReference type="ARBA" id="ARBA00022989"/>
    </source>
</evidence>
<proteinExistence type="predicted"/>
<feature type="domain" description="Mce/MlaD" evidence="8">
    <location>
        <begin position="641"/>
        <end position="729"/>
    </location>
</feature>
<name>A0ABX3KXM6_9PAST</name>
<dbReference type="Proteomes" id="UP000188820">
    <property type="component" value="Unassembled WGS sequence"/>
</dbReference>
<evidence type="ECO:0000313" key="10">
    <source>
        <dbReference type="Proteomes" id="UP000188820"/>
    </source>
</evidence>
<dbReference type="EMBL" id="MLAA01000035">
    <property type="protein sequence ID" value="OOF68341.1"/>
    <property type="molecule type" value="Genomic_DNA"/>
</dbReference>
<accession>A0ABX3KXM6</accession>
<evidence type="ECO:0000256" key="4">
    <source>
        <dbReference type="ARBA" id="ARBA00022692"/>
    </source>
</evidence>
<dbReference type="PANTHER" id="PTHR30462:SF0">
    <property type="entry name" value="INTERMEMBRANE TRANSPORT PROTEIN YEBT"/>
    <property type="match status" value="1"/>
</dbReference>
<keyword evidence="4 7" id="KW-0812">Transmembrane</keyword>
<evidence type="ECO:0000256" key="7">
    <source>
        <dbReference type="SAM" id="Phobius"/>
    </source>
</evidence>
<evidence type="ECO:0000256" key="6">
    <source>
        <dbReference type="ARBA" id="ARBA00023136"/>
    </source>
</evidence>
<reference evidence="9 10" key="1">
    <citation type="submission" date="2016-10" db="EMBL/GenBank/DDBJ databases">
        <title>Rodentibacter gen. nov. and new species.</title>
        <authorList>
            <person name="Christensen H."/>
        </authorList>
    </citation>
    <scope>NUCLEOTIDE SEQUENCE [LARGE SCALE GENOMIC DNA]</scope>
    <source>
        <strain evidence="9 10">1998236014</strain>
    </source>
</reference>
<organism evidence="9 10">
    <name type="scientific">Rodentibacter caecimuris</name>
    <dbReference type="NCBI Taxonomy" id="1796644"/>
    <lineage>
        <taxon>Bacteria</taxon>
        <taxon>Pseudomonadati</taxon>
        <taxon>Pseudomonadota</taxon>
        <taxon>Gammaproteobacteria</taxon>
        <taxon>Pasteurellales</taxon>
        <taxon>Pasteurellaceae</taxon>
        <taxon>Rodentibacter</taxon>
    </lineage>
</organism>
<keyword evidence="6 7" id="KW-0472">Membrane</keyword>
<dbReference type="InterPro" id="IPR051800">
    <property type="entry name" value="PqiA-PqiB_transport"/>
</dbReference>
<comment type="caution">
    <text evidence="9">The sequence shown here is derived from an EMBL/GenBank/DDBJ whole genome shotgun (WGS) entry which is preliminary data.</text>
</comment>
<feature type="transmembrane region" description="Helical" evidence="7">
    <location>
        <begin position="33"/>
        <end position="52"/>
    </location>
</feature>
<feature type="domain" description="Mce/MlaD" evidence="8">
    <location>
        <begin position="56"/>
        <end position="147"/>
    </location>
</feature>
<evidence type="ECO:0000259" key="8">
    <source>
        <dbReference type="Pfam" id="PF02470"/>
    </source>
</evidence>
<protein>
    <recommendedName>
        <fullName evidence="8">Mce/MlaD domain-containing protein</fullName>
    </recommendedName>
</protein>
<dbReference type="PANTHER" id="PTHR30462">
    <property type="entry name" value="INTERMEMBRANE TRANSPORT PROTEIN PQIB-RELATED"/>
    <property type="match status" value="1"/>
</dbReference>
<keyword evidence="3" id="KW-0997">Cell inner membrane</keyword>
<sequence>MTEKNTSPNPDSIEKTYEKMTALLRKNRRISPFWLLPFIALCIGAILFFQIIQEQGKSITITFESGEGLVANKTSVRYQGLQIGEVKKVNFTDNMQKVQVVANIYPEAQDVLRTNTKFWLVRPSASLAGISGLDALVSGNYITLQPGDGDREDEFIAEQEGPIAQVNQGDLLIHLTANDLGSISIGASVYLKKIPVGKIYDYRITNDNKVEIDVVIERNYAKFVKKDSRFWNISGIQANISPAGLNLQVDSLNSVVQGAIAFDSPDQSETAQNNANYPLYANLFAAKRGIEVEVNIPNSSGIQAGKTDVYYQDDKIGILAHLSAVENNDEMLKGTLLIDPTMATLLKTNSLIILKDKKPTLGDLVDPQKFLRGDYFEIIPGEGEAKRQFDVIKENELLLKMPNTLVFTLTAPQTYGITEGQGVYYNNIKIGEIVDQNIDITGVSFNVAIAQKYRHLIHQNTQFIAASNFDISLGLEGLRFETATPEKWLQGGIRVINKGNPQGNALPSYPLYKDLSAAETGVTEQDLQTTITLTAKTLPSINKGSLVLYHQYEVGKILDIRPTKQYFEIDVFIYPKHRHLLTEKSLFWVESAAQIDITPKGIRIQATPVARSLKGAISFDNSGLGNTKTLYANELKAKSAGQLITLNAEDATNLTKGMSLRYLGLTIGEIDKIELDNKSNRIIAQALINPNYMHKIAKEGSQFKIISPQISAGGIENLDSLLEPYIDVEIGNGKTKTQFNLAQLSSSRTKYSNGVSFLLETNDAMNLTEGSPVLYRGVEVGTIRKLDLNTLGDRVLIYITIDSKHRHLVRKNSEFWIASGYDFNLGWRGAEFNTGTVQQLLKGGISFSTPSGKVIQPPATSNQRFLLQIKKPTDSPNWNNGALSTK</sequence>
<comment type="subcellular location">
    <subcellularLocation>
        <location evidence="1">Cell inner membrane</location>
    </subcellularLocation>
</comment>
<gene>
    <name evidence="9" type="ORF">BKG89_08320</name>
</gene>
<evidence type="ECO:0000256" key="3">
    <source>
        <dbReference type="ARBA" id="ARBA00022519"/>
    </source>
</evidence>